<sequence length="337" mass="38540">MGLLYIELAHSILLYSSPMASLVLTDSSQLTSDGFEKLPNQIMYPYAEPYDLKKHVPGPNMDLKREMLGNYEEIQGAIKDLKVGSWFLMSGPGPVLSIVAAYLLFVIKLGPWIMRDRKPYRLQEILVLYNLVQVVLSVYLCAMLANALVVLSPTAEDGEVEVRTSAINAGALQSLYNHLFRPKNFTNLLLTKDVFFVLRKKQSQVTFLHVYHHTVTAASSWAYLKYIPGEQGVVIGFLNSGVHVVMYMYYMVAAMGPSFQKYLWWKKYMTLMQLIQFGLVVLYNTSTLMFDDKMPKILSYFFLLNATFFAYLFSNFYKRTYLSRRNGVGCEKLSKLS</sequence>
<keyword evidence="6 10" id="KW-1133">Transmembrane helix</keyword>
<keyword evidence="2 10" id="KW-0444">Lipid biosynthesis</keyword>
<dbReference type="GO" id="GO:0034625">
    <property type="term" value="P:fatty acid elongation, monounsaturated fatty acid"/>
    <property type="evidence" value="ECO:0007669"/>
    <property type="project" value="TreeGrafter"/>
</dbReference>
<evidence type="ECO:0000256" key="7">
    <source>
        <dbReference type="ARBA" id="ARBA00023098"/>
    </source>
</evidence>
<keyword evidence="9 10" id="KW-0275">Fatty acid biosynthesis</keyword>
<dbReference type="EMBL" id="OE183444">
    <property type="protein sequence ID" value="CAD7575673.1"/>
    <property type="molecule type" value="Genomic_DNA"/>
</dbReference>
<dbReference type="EC" id="2.3.1.199" evidence="10"/>
<evidence type="ECO:0000256" key="10">
    <source>
        <dbReference type="RuleBase" id="RU361115"/>
    </source>
</evidence>
<dbReference type="GO" id="GO:0034626">
    <property type="term" value="P:fatty acid elongation, polyunsaturated fatty acid"/>
    <property type="evidence" value="ECO:0007669"/>
    <property type="project" value="TreeGrafter"/>
</dbReference>
<name>A0A7R9PA17_TIMCA</name>
<organism evidence="11">
    <name type="scientific">Timema californicum</name>
    <name type="common">California timema</name>
    <name type="synonym">Walking stick</name>
    <dbReference type="NCBI Taxonomy" id="61474"/>
    <lineage>
        <taxon>Eukaryota</taxon>
        <taxon>Metazoa</taxon>
        <taxon>Ecdysozoa</taxon>
        <taxon>Arthropoda</taxon>
        <taxon>Hexapoda</taxon>
        <taxon>Insecta</taxon>
        <taxon>Pterygota</taxon>
        <taxon>Neoptera</taxon>
        <taxon>Polyneoptera</taxon>
        <taxon>Phasmatodea</taxon>
        <taxon>Timematodea</taxon>
        <taxon>Timematoidea</taxon>
        <taxon>Timematidae</taxon>
        <taxon>Timema</taxon>
    </lineage>
</organism>
<comment type="similarity">
    <text evidence="10">Belongs to the ELO family.</text>
</comment>
<keyword evidence="5 10" id="KW-0276">Fatty acid metabolism</keyword>
<dbReference type="Pfam" id="PF01151">
    <property type="entry name" value="ELO"/>
    <property type="match status" value="1"/>
</dbReference>
<keyword evidence="3 10" id="KW-0808">Transferase</keyword>
<comment type="catalytic activity">
    <reaction evidence="10">
        <text>a very-long-chain acyl-CoA + malonyl-CoA + H(+) = a very-long-chain 3-oxoacyl-CoA + CO2 + CoA</text>
        <dbReference type="Rhea" id="RHEA:32727"/>
        <dbReference type="ChEBI" id="CHEBI:15378"/>
        <dbReference type="ChEBI" id="CHEBI:16526"/>
        <dbReference type="ChEBI" id="CHEBI:57287"/>
        <dbReference type="ChEBI" id="CHEBI:57384"/>
        <dbReference type="ChEBI" id="CHEBI:90725"/>
        <dbReference type="ChEBI" id="CHEBI:90736"/>
        <dbReference type="EC" id="2.3.1.199"/>
    </reaction>
</comment>
<evidence type="ECO:0000256" key="3">
    <source>
        <dbReference type="ARBA" id="ARBA00022679"/>
    </source>
</evidence>
<evidence type="ECO:0000256" key="5">
    <source>
        <dbReference type="ARBA" id="ARBA00022832"/>
    </source>
</evidence>
<dbReference type="InterPro" id="IPR030457">
    <property type="entry name" value="ELO_CS"/>
</dbReference>
<evidence type="ECO:0000313" key="11">
    <source>
        <dbReference type="EMBL" id="CAD7575673.1"/>
    </source>
</evidence>
<evidence type="ECO:0000256" key="2">
    <source>
        <dbReference type="ARBA" id="ARBA00022516"/>
    </source>
</evidence>
<evidence type="ECO:0000256" key="6">
    <source>
        <dbReference type="ARBA" id="ARBA00022989"/>
    </source>
</evidence>
<accession>A0A7R9PA17</accession>
<dbReference type="GO" id="GO:0019367">
    <property type="term" value="P:fatty acid elongation, saturated fatty acid"/>
    <property type="evidence" value="ECO:0007669"/>
    <property type="project" value="TreeGrafter"/>
</dbReference>
<dbReference type="GO" id="GO:0042761">
    <property type="term" value="P:very long-chain fatty acid biosynthetic process"/>
    <property type="evidence" value="ECO:0007669"/>
    <property type="project" value="TreeGrafter"/>
</dbReference>
<feature type="transmembrane region" description="Helical" evidence="10">
    <location>
        <begin position="126"/>
        <end position="151"/>
    </location>
</feature>
<keyword evidence="4 10" id="KW-0812">Transmembrane</keyword>
<dbReference type="AlphaFoldDB" id="A0A7R9PA17"/>
<evidence type="ECO:0000256" key="9">
    <source>
        <dbReference type="ARBA" id="ARBA00023160"/>
    </source>
</evidence>
<feature type="transmembrane region" description="Helical" evidence="10">
    <location>
        <begin position="268"/>
        <end position="285"/>
    </location>
</feature>
<keyword evidence="7 10" id="KW-0443">Lipid metabolism</keyword>
<dbReference type="PANTHER" id="PTHR11157">
    <property type="entry name" value="FATTY ACID ACYL TRANSFERASE-RELATED"/>
    <property type="match status" value="1"/>
</dbReference>
<dbReference type="PROSITE" id="PS01188">
    <property type="entry name" value="ELO"/>
    <property type="match status" value="1"/>
</dbReference>
<dbReference type="InterPro" id="IPR002076">
    <property type="entry name" value="ELO_fam"/>
</dbReference>
<evidence type="ECO:0000256" key="4">
    <source>
        <dbReference type="ARBA" id="ARBA00022692"/>
    </source>
</evidence>
<gene>
    <name evidence="11" type="ORF">TCMB3V08_LOCUS8258</name>
</gene>
<feature type="transmembrane region" description="Helical" evidence="10">
    <location>
        <begin position="297"/>
        <end position="317"/>
    </location>
</feature>
<evidence type="ECO:0000256" key="1">
    <source>
        <dbReference type="ARBA" id="ARBA00004141"/>
    </source>
</evidence>
<keyword evidence="8 10" id="KW-0472">Membrane</keyword>
<dbReference type="PANTHER" id="PTHR11157:SF103">
    <property type="entry name" value="ELONGATION OF VERY LONG CHAIN FATTY ACIDS PROTEIN"/>
    <property type="match status" value="1"/>
</dbReference>
<dbReference type="GO" id="GO:0005789">
    <property type="term" value="C:endoplasmic reticulum membrane"/>
    <property type="evidence" value="ECO:0007669"/>
    <property type="project" value="TreeGrafter"/>
</dbReference>
<dbReference type="GO" id="GO:0030148">
    <property type="term" value="P:sphingolipid biosynthetic process"/>
    <property type="evidence" value="ECO:0007669"/>
    <property type="project" value="TreeGrafter"/>
</dbReference>
<proteinExistence type="inferred from homology"/>
<protein>
    <recommendedName>
        <fullName evidence="10">Elongation of very long chain fatty acids protein</fullName>
        <ecNumber evidence="10">2.3.1.199</ecNumber>
    </recommendedName>
    <alternativeName>
        <fullName evidence="10">Very-long-chain 3-oxoacyl-CoA synthase</fullName>
    </alternativeName>
</protein>
<feature type="transmembrane region" description="Helical" evidence="10">
    <location>
        <begin position="233"/>
        <end position="256"/>
    </location>
</feature>
<reference evidence="11" key="1">
    <citation type="submission" date="2020-11" db="EMBL/GenBank/DDBJ databases">
        <authorList>
            <person name="Tran Van P."/>
        </authorList>
    </citation>
    <scope>NUCLEOTIDE SEQUENCE</scope>
</reference>
<comment type="subcellular location">
    <subcellularLocation>
        <location evidence="1">Membrane</location>
        <topology evidence="1">Multi-pass membrane protein</topology>
    </subcellularLocation>
</comment>
<feature type="transmembrane region" description="Helical" evidence="10">
    <location>
        <begin position="95"/>
        <end position="114"/>
    </location>
</feature>
<dbReference type="GO" id="GO:0009922">
    <property type="term" value="F:fatty acid elongase activity"/>
    <property type="evidence" value="ECO:0007669"/>
    <property type="project" value="UniProtKB-EC"/>
</dbReference>
<evidence type="ECO:0000256" key="8">
    <source>
        <dbReference type="ARBA" id="ARBA00023136"/>
    </source>
</evidence>